<dbReference type="KEGG" id="btab:109040018"/>
<dbReference type="InterPro" id="IPR038896">
    <property type="entry name" value="RNF170"/>
</dbReference>
<dbReference type="InterPro" id="IPR006058">
    <property type="entry name" value="2Fe2S_fd_BS"/>
</dbReference>
<dbReference type="PROSITE" id="PS00518">
    <property type="entry name" value="ZF_RING_1"/>
    <property type="match status" value="1"/>
</dbReference>
<dbReference type="Proteomes" id="UP001152759">
    <property type="component" value="Chromosome 2"/>
</dbReference>
<evidence type="ECO:0000313" key="15">
    <source>
        <dbReference type="Proteomes" id="UP001152759"/>
    </source>
</evidence>
<dbReference type="Pfam" id="PF00097">
    <property type="entry name" value="zf-C3HC4"/>
    <property type="match status" value="1"/>
</dbReference>
<evidence type="ECO:0000256" key="9">
    <source>
        <dbReference type="ARBA" id="ARBA00030110"/>
    </source>
</evidence>
<evidence type="ECO:0000256" key="11">
    <source>
        <dbReference type="PROSITE-ProRule" id="PRU00175"/>
    </source>
</evidence>
<dbReference type="InterPro" id="IPR001841">
    <property type="entry name" value="Znf_RING"/>
</dbReference>
<dbReference type="EMBL" id="OU963863">
    <property type="protein sequence ID" value="CAH0384839.1"/>
    <property type="molecule type" value="Genomic_DNA"/>
</dbReference>
<feature type="transmembrane region" description="Helical" evidence="12">
    <location>
        <begin position="201"/>
        <end position="223"/>
    </location>
</feature>
<evidence type="ECO:0000256" key="12">
    <source>
        <dbReference type="SAM" id="Phobius"/>
    </source>
</evidence>
<evidence type="ECO:0000313" key="14">
    <source>
        <dbReference type="EMBL" id="CAH0384839.1"/>
    </source>
</evidence>
<dbReference type="GO" id="GO:0008270">
    <property type="term" value="F:zinc ion binding"/>
    <property type="evidence" value="ECO:0007669"/>
    <property type="project" value="UniProtKB-KW"/>
</dbReference>
<evidence type="ECO:0000256" key="8">
    <source>
        <dbReference type="ARBA" id="ARBA00023136"/>
    </source>
</evidence>
<reference evidence="14" key="1">
    <citation type="submission" date="2021-12" db="EMBL/GenBank/DDBJ databases">
        <authorList>
            <person name="King R."/>
        </authorList>
    </citation>
    <scope>NUCLEOTIDE SEQUENCE</scope>
</reference>
<dbReference type="PANTHER" id="PTHR22894">
    <property type="entry name" value="RING-TYPE DOMAIN-CONTAINING PROTEIN"/>
    <property type="match status" value="1"/>
</dbReference>
<comment type="subcellular location">
    <subcellularLocation>
        <location evidence="1">Endomembrane system</location>
        <topology evidence="1">Multi-pass membrane protein</topology>
    </subcellularLocation>
</comment>
<dbReference type="GO" id="GO:0061630">
    <property type="term" value="F:ubiquitin protein ligase activity"/>
    <property type="evidence" value="ECO:0007669"/>
    <property type="project" value="InterPro"/>
</dbReference>
<feature type="transmembrane region" description="Helical" evidence="12">
    <location>
        <begin position="12"/>
        <end position="32"/>
    </location>
</feature>
<dbReference type="Gene3D" id="3.30.40.10">
    <property type="entry name" value="Zinc/RING finger domain, C3HC4 (zinc finger)"/>
    <property type="match status" value="1"/>
</dbReference>
<evidence type="ECO:0000256" key="10">
    <source>
        <dbReference type="ARBA" id="ARBA00031107"/>
    </source>
</evidence>
<evidence type="ECO:0000256" key="3">
    <source>
        <dbReference type="ARBA" id="ARBA00022692"/>
    </source>
</evidence>
<dbReference type="InterPro" id="IPR013083">
    <property type="entry name" value="Znf_RING/FYVE/PHD"/>
</dbReference>
<dbReference type="Pfam" id="PF06803">
    <property type="entry name" value="DUF1232"/>
    <property type="match status" value="1"/>
</dbReference>
<evidence type="ECO:0000256" key="4">
    <source>
        <dbReference type="ARBA" id="ARBA00022723"/>
    </source>
</evidence>
<evidence type="ECO:0000256" key="2">
    <source>
        <dbReference type="ARBA" id="ARBA00014068"/>
    </source>
</evidence>
<keyword evidence="5 11" id="KW-0863">Zinc-finger</keyword>
<keyword evidence="4" id="KW-0479">Metal-binding</keyword>
<dbReference type="PROSITE" id="PS50089">
    <property type="entry name" value="ZF_RING_2"/>
    <property type="match status" value="1"/>
</dbReference>
<dbReference type="PROSITE" id="PS00197">
    <property type="entry name" value="2FE2S_FER_1"/>
    <property type="match status" value="1"/>
</dbReference>
<keyword evidence="3 12" id="KW-0812">Transmembrane</keyword>
<keyword evidence="7 12" id="KW-1133">Transmembrane helix</keyword>
<dbReference type="GO" id="GO:0051537">
    <property type="term" value="F:2 iron, 2 sulfur cluster binding"/>
    <property type="evidence" value="ECO:0007669"/>
    <property type="project" value="InterPro"/>
</dbReference>
<evidence type="ECO:0000256" key="1">
    <source>
        <dbReference type="ARBA" id="ARBA00004127"/>
    </source>
</evidence>
<feature type="domain" description="RING-type" evidence="13">
    <location>
        <begin position="61"/>
        <end position="104"/>
    </location>
</feature>
<dbReference type="SMART" id="SM00184">
    <property type="entry name" value="RING"/>
    <property type="match status" value="1"/>
</dbReference>
<dbReference type="SUPFAM" id="SSF57850">
    <property type="entry name" value="RING/U-box"/>
    <property type="match status" value="1"/>
</dbReference>
<accession>A0A9P0A7L2</accession>
<evidence type="ECO:0000259" key="13">
    <source>
        <dbReference type="PROSITE" id="PS50089"/>
    </source>
</evidence>
<feature type="transmembrane region" description="Helical" evidence="12">
    <location>
        <begin position="178"/>
        <end position="195"/>
    </location>
</feature>
<dbReference type="AlphaFoldDB" id="A0A9P0A7L2"/>
<proteinExistence type="predicted"/>
<organism evidence="14 15">
    <name type="scientific">Bemisia tabaci</name>
    <name type="common">Sweetpotato whitefly</name>
    <name type="synonym">Aleurodes tabaci</name>
    <dbReference type="NCBI Taxonomy" id="7038"/>
    <lineage>
        <taxon>Eukaryota</taxon>
        <taxon>Metazoa</taxon>
        <taxon>Ecdysozoa</taxon>
        <taxon>Arthropoda</taxon>
        <taxon>Hexapoda</taxon>
        <taxon>Insecta</taxon>
        <taxon>Pterygota</taxon>
        <taxon>Neoptera</taxon>
        <taxon>Paraneoptera</taxon>
        <taxon>Hemiptera</taxon>
        <taxon>Sternorrhyncha</taxon>
        <taxon>Aleyrodoidea</taxon>
        <taxon>Aleyrodidae</taxon>
        <taxon>Aleyrodinae</taxon>
        <taxon>Bemisia</taxon>
    </lineage>
</organism>
<dbReference type="InterPro" id="IPR017907">
    <property type="entry name" value="Znf_RING_CS"/>
</dbReference>
<protein>
    <recommendedName>
        <fullName evidence="2">E3 ubiquitin-protein ligase RNF170</fullName>
    </recommendedName>
    <alternativeName>
        <fullName evidence="10">RING finger protein 170</fullName>
    </alternativeName>
    <alternativeName>
        <fullName evidence="9">RING-type E3 ubiquitin transferase RNF170</fullName>
    </alternativeName>
</protein>
<keyword evidence="6" id="KW-0862">Zinc</keyword>
<evidence type="ECO:0000256" key="6">
    <source>
        <dbReference type="ARBA" id="ARBA00022833"/>
    </source>
</evidence>
<dbReference type="GO" id="GO:0012505">
    <property type="term" value="C:endomembrane system"/>
    <property type="evidence" value="ECO:0007669"/>
    <property type="project" value="UniProtKB-SubCell"/>
</dbReference>
<dbReference type="InterPro" id="IPR018957">
    <property type="entry name" value="Znf_C3HC4_RING-type"/>
</dbReference>
<keyword evidence="15" id="KW-1185">Reference proteome</keyword>
<dbReference type="InterPro" id="IPR010652">
    <property type="entry name" value="DUF1232"/>
</dbReference>
<dbReference type="OrthoDB" id="9049620at2759"/>
<gene>
    <name evidence="14" type="ORF">BEMITA_LOCUS4127</name>
</gene>
<sequence length="235" mass="26746">MDSYIYGIGNEVLYLFGGVALVFALFIHYFLVTARNQESTQADEATPSQFYNILPTFNRACPVCLGNPVFKVATNCGHAYCGSCLLQLVHHSRPRITVHCAVCRSTVTWIIEQFSDEERENCSEQALTLKASVTHLKRCLSVYSRSFRDHLRDLPTLAYFMMEELTNLNGMLSFGSKLKLFLILSLVLIYVLIPYDLVPEIVFGYLGLLDDFLATVVLIIYACEMFRYFITERQG</sequence>
<evidence type="ECO:0000256" key="5">
    <source>
        <dbReference type="ARBA" id="ARBA00022771"/>
    </source>
</evidence>
<dbReference type="PANTHER" id="PTHR22894:SF5">
    <property type="entry name" value="RING-TYPE DOMAIN-CONTAINING PROTEIN"/>
    <property type="match status" value="1"/>
</dbReference>
<keyword evidence="8 12" id="KW-0472">Membrane</keyword>
<evidence type="ECO:0000256" key="7">
    <source>
        <dbReference type="ARBA" id="ARBA00022989"/>
    </source>
</evidence>
<name>A0A9P0A7L2_BEMTA</name>